<sequence>MGKRLADALISYPQLYHLNRAEAQLIAIDGGRIIIPDLGKLRRIRG</sequence>
<evidence type="ECO:0000313" key="2">
    <source>
        <dbReference type="Proteomes" id="UP001499909"/>
    </source>
</evidence>
<protein>
    <submittedName>
        <fullName evidence="1">Uncharacterized protein</fullName>
    </submittedName>
</protein>
<dbReference type="Proteomes" id="UP001499909">
    <property type="component" value="Unassembled WGS sequence"/>
</dbReference>
<dbReference type="EMBL" id="BAABDH010000013">
    <property type="protein sequence ID" value="GAA3922981.1"/>
    <property type="molecule type" value="Genomic_DNA"/>
</dbReference>
<dbReference type="RefSeq" id="WP_345110025.1">
    <property type="nucleotide sequence ID" value="NZ_BAABDH010000013.1"/>
</dbReference>
<reference evidence="2" key="1">
    <citation type="journal article" date="2019" name="Int. J. Syst. Evol. Microbiol.">
        <title>The Global Catalogue of Microorganisms (GCM) 10K type strain sequencing project: providing services to taxonomists for standard genome sequencing and annotation.</title>
        <authorList>
            <consortium name="The Broad Institute Genomics Platform"/>
            <consortium name="The Broad Institute Genome Sequencing Center for Infectious Disease"/>
            <person name="Wu L."/>
            <person name="Ma J."/>
        </authorList>
    </citation>
    <scope>NUCLEOTIDE SEQUENCE [LARGE SCALE GENOMIC DNA]</scope>
    <source>
        <strain evidence="2">JCM 17214</strain>
    </source>
</reference>
<accession>A0ABP7MH19</accession>
<evidence type="ECO:0000313" key="1">
    <source>
        <dbReference type="EMBL" id="GAA3922981.1"/>
    </source>
</evidence>
<organism evidence="1 2">
    <name type="scientific">Hymenobacter algoricola</name>
    <dbReference type="NCBI Taxonomy" id="486267"/>
    <lineage>
        <taxon>Bacteria</taxon>
        <taxon>Pseudomonadati</taxon>
        <taxon>Bacteroidota</taxon>
        <taxon>Cytophagia</taxon>
        <taxon>Cytophagales</taxon>
        <taxon>Hymenobacteraceae</taxon>
        <taxon>Hymenobacter</taxon>
    </lineage>
</organism>
<gene>
    <name evidence="1" type="ORF">GCM10022406_06520</name>
</gene>
<keyword evidence="2" id="KW-1185">Reference proteome</keyword>
<comment type="caution">
    <text evidence="1">The sequence shown here is derived from an EMBL/GenBank/DDBJ whole genome shotgun (WGS) entry which is preliminary data.</text>
</comment>
<proteinExistence type="predicted"/>
<name>A0ABP7MH19_9BACT</name>